<keyword evidence="5" id="KW-0406">Ion transport</keyword>
<dbReference type="InterPro" id="IPR050866">
    <property type="entry name" value="CNG_cation_channel"/>
</dbReference>
<dbReference type="GO" id="GO:0044877">
    <property type="term" value="F:protein-containing complex binding"/>
    <property type="evidence" value="ECO:0007669"/>
    <property type="project" value="TreeGrafter"/>
</dbReference>
<dbReference type="GO" id="GO:0005223">
    <property type="term" value="F:intracellularly cGMP-activated cation channel activity"/>
    <property type="evidence" value="ECO:0007669"/>
    <property type="project" value="TreeGrafter"/>
</dbReference>
<dbReference type="InterPro" id="IPR003938">
    <property type="entry name" value="K_chnl_volt-dep_EAG/ELK/ERG"/>
</dbReference>
<feature type="region of interest" description="Disordered" evidence="9">
    <location>
        <begin position="668"/>
        <end position="689"/>
    </location>
</feature>
<dbReference type="Gene3D" id="1.10.287.630">
    <property type="entry name" value="Helix hairpin bin"/>
    <property type="match status" value="1"/>
</dbReference>
<feature type="compositionally biased region" description="Basic residues" evidence="9">
    <location>
        <begin position="1"/>
        <end position="10"/>
    </location>
</feature>
<proteinExistence type="predicted"/>
<dbReference type="OrthoDB" id="421226at2759"/>
<evidence type="ECO:0000259" key="11">
    <source>
        <dbReference type="PROSITE" id="PS50042"/>
    </source>
</evidence>
<evidence type="ECO:0000256" key="3">
    <source>
        <dbReference type="ARBA" id="ARBA00022692"/>
    </source>
</evidence>
<dbReference type="FunFam" id="1.10.287.630:FF:000001">
    <property type="entry name" value="Cyclic nucleotide-gated channel alpha 3"/>
    <property type="match status" value="1"/>
</dbReference>
<dbReference type="GO" id="GO:0005249">
    <property type="term" value="F:voltage-gated potassium channel activity"/>
    <property type="evidence" value="ECO:0007669"/>
    <property type="project" value="InterPro"/>
</dbReference>
<dbReference type="GO" id="GO:0017071">
    <property type="term" value="C:intracellular cyclic nucleotide activated cation channel complex"/>
    <property type="evidence" value="ECO:0007669"/>
    <property type="project" value="TreeGrafter"/>
</dbReference>
<dbReference type="PROSITE" id="PS50042">
    <property type="entry name" value="CNMP_BINDING_3"/>
    <property type="match status" value="1"/>
</dbReference>
<feature type="region of interest" description="Disordered" evidence="9">
    <location>
        <begin position="607"/>
        <end position="626"/>
    </location>
</feature>
<evidence type="ECO:0000256" key="8">
    <source>
        <dbReference type="ARBA" id="ARBA00023303"/>
    </source>
</evidence>
<name>A0A8T0DPW4_9TREM</name>
<dbReference type="InterPro" id="IPR018490">
    <property type="entry name" value="cNMP-bd_dom_sf"/>
</dbReference>
<keyword evidence="2" id="KW-0813">Transport</keyword>
<dbReference type="PROSITE" id="PS00888">
    <property type="entry name" value="CNMP_BINDING_1"/>
    <property type="match status" value="1"/>
</dbReference>
<dbReference type="GO" id="GO:0005222">
    <property type="term" value="F:intracellularly cAMP-activated cation channel activity"/>
    <property type="evidence" value="ECO:0007669"/>
    <property type="project" value="TreeGrafter"/>
</dbReference>
<dbReference type="InterPro" id="IPR014710">
    <property type="entry name" value="RmlC-like_jellyroll"/>
</dbReference>
<dbReference type="GO" id="GO:0005886">
    <property type="term" value="C:plasma membrane"/>
    <property type="evidence" value="ECO:0007669"/>
    <property type="project" value="TreeGrafter"/>
</dbReference>
<keyword evidence="13" id="KW-1185">Reference proteome</keyword>
<feature type="transmembrane region" description="Helical" evidence="10">
    <location>
        <begin position="112"/>
        <end position="132"/>
    </location>
</feature>
<evidence type="ECO:0000256" key="2">
    <source>
        <dbReference type="ARBA" id="ARBA00022448"/>
    </source>
</evidence>
<feature type="region of interest" description="Disordered" evidence="9">
    <location>
        <begin position="1"/>
        <end position="41"/>
    </location>
</feature>
<feature type="compositionally biased region" description="Polar residues" evidence="9">
    <location>
        <begin position="607"/>
        <end position="620"/>
    </location>
</feature>
<dbReference type="InterPro" id="IPR000595">
    <property type="entry name" value="cNMP-bd_dom"/>
</dbReference>
<feature type="compositionally biased region" description="Low complexity" evidence="9">
    <location>
        <begin position="11"/>
        <end position="20"/>
    </location>
</feature>
<evidence type="ECO:0000313" key="12">
    <source>
        <dbReference type="EMBL" id="KAF8569054.1"/>
    </source>
</evidence>
<comment type="caution">
    <text evidence="12">The sequence shown here is derived from an EMBL/GenBank/DDBJ whole genome shotgun (WGS) entry which is preliminary data.</text>
</comment>
<accession>A0A8T0DPW4</accession>
<evidence type="ECO:0000256" key="9">
    <source>
        <dbReference type="SAM" id="MobiDB-lite"/>
    </source>
</evidence>
<dbReference type="Pfam" id="PF00520">
    <property type="entry name" value="Ion_trans"/>
    <property type="match status" value="1"/>
</dbReference>
<evidence type="ECO:0000313" key="13">
    <source>
        <dbReference type="Proteomes" id="UP000699462"/>
    </source>
</evidence>
<feature type="compositionally biased region" description="Basic and acidic residues" evidence="9">
    <location>
        <begin position="809"/>
        <end position="828"/>
    </location>
</feature>
<dbReference type="Pfam" id="PF00027">
    <property type="entry name" value="cNMP_binding"/>
    <property type="match status" value="1"/>
</dbReference>
<protein>
    <recommendedName>
        <fullName evidence="11">Cyclic nucleotide-binding domain-containing protein</fullName>
    </recommendedName>
</protein>
<dbReference type="SMART" id="SM00100">
    <property type="entry name" value="cNMP"/>
    <property type="match status" value="1"/>
</dbReference>
<dbReference type="FunFam" id="2.60.120.10:FF:000020">
    <property type="entry name" value="Cyclic nucleotide-gated channel beta 3"/>
    <property type="match status" value="1"/>
</dbReference>
<dbReference type="InterPro" id="IPR005821">
    <property type="entry name" value="Ion_trans_dom"/>
</dbReference>
<evidence type="ECO:0000256" key="4">
    <source>
        <dbReference type="ARBA" id="ARBA00022989"/>
    </source>
</evidence>
<feature type="region of interest" description="Disordered" evidence="9">
    <location>
        <begin position="1041"/>
        <end position="1060"/>
    </location>
</feature>
<reference evidence="12 13" key="1">
    <citation type="submission" date="2019-07" db="EMBL/GenBank/DDBJ databases">
        <title>Annotation for the trematode Paragonimus westermani.</title>
        <authorList>
            <person name="Choi Y.-J."/>
        </authorList>
    </citation>
    <scope>NUCLEOTIDE SEQUENCE [LARGE SCALE GENOMIC DNA]</scope>
    <source>
        <strain evidence="12">180907_Pwestermani</strain>
    </source>
</reference>
<dbReference type="AlphaFoldDB" id="A0A8T0DPW4"/>
<comment type="subcellular location">
    <subcellularLocation>
        <location evidence="1">Membrane</location>
        <topology evidence="1">Multi-pass membrane protein</topology>
    </subcellularLocation>
</comment>
<dbReference type="SUPFAM" id="SSF81324">
    <property type="entry name" value="Voltage-gated potassium channels"/>
    <property type="match status" value="1"/>
</dbReference>
<organism evidence="12 13">
    <name type="scientific">Paragonimus westermani</name>
    <dbReference type="NCBI Taxonomy" id="34504"/>
    <lineage>
        <taxon>Eukaryota</taxon>
        <taxon>Metazoa</taxon>
        <taxon>Spiralia</taxon>
        <taxon>Lophotrochozoa</taxon>
        <taxon>Platyhelminthes</taxon>
        <taxon>Trematoda</taxon>
        <taxon>Digenea</taxon>
        <taxon>Plagiorchiida</taxon>
        <taxon>Troglotremata</taxon>
        <taxon>Troglotrematidae</taxon>
        <taxon>Paragonimus</taxon>
    </lineage>
</organism>
<keyword evidence="7" id="KW-1071">Ligand-gated ion channel</keyword>
<keyword evidence="4 10" id="KW-1133">Transmembrane helix</keyword>
<sequence>MTLRANRSRSRSGSSTELLRNAANGSSRILTDPASLHDTSETPKLYKNNVMATNQPPTANNLDSFNSHTETDVKVNLNNLPEKEKHERTALNKSGSEPLPVCIFFSPSSRGIHLWCGIISLVVVYHMWVIVYRYSFAEIGPHNLWTWFLLDYLADFLYLVDMAISVRTGFMEDGVMQFNDKRMRVHYMNSTQFYIDCLSLLPLDFLYLSIGYNSMLRVFRLCKVYKFWQFLDRAERHASWPNIMRFAKLMFYYLTILHWNACAFKLVADFMMHRPNPISLVPLTEYHVIHTQQTEFDKSNLTGFVANNSGLTYVSAVYWGMMSLISVGTPQPTADDSMAYMFKIVECIVGVLLFAAILGHVSNIITNASAGQKEFQAHLDCVKNYLSLRRVPYSLQERVINWFDYLWYTNKITDEENVLNDLPDKLRAEIAIQMHLDTLKRVEIFQNTEEGFLSELVLHLRMVLFAPGDYVCRKGEIGKQMFIVNRGTLHVLGDDNKSVLATLRAGSYFGELSILNLGHYGNRRSASVRSLGYSDLFRLSKSDLWDVLKEYPGARRKLEYHAYKKIHDFKMHRRENGKVQDQFSEHPFPGWGDDLRRLGETMSTDSITISPHNGEHNCNASDGYGSDPSRLSAPACCWQQQQPVTPPVNKHPTARDLAAVPVQVSRPGVGKINPKIQTSTQYRGPPSGNAEEISGYGTCQCSQVHSGVQSSPLFPSHNLKHGTFGLEFMSTSQNTTRSDLPTNRDLSMPANLVSSVVRTFCTHCISSYSCKNSSVDNSIETCPLHRPLAYTEDAESHPVRFGLGDDPDESAHEAKQENPKEDRVRQEISEPGNNVPAIYFEKASSSSSSCSPSSHSAECADTVSTPLQSIPYSLHTAWDSTDFLDLPQTRSSAICTPSRRPPWFGLARPNNSKQLENVCVHKIPPSMSNMDELGPDGNKYEFMREFARLQQRVYLLEQENFVLKSRQHAQTSFDNVERWTTNVNNKCHTIYERDSTGATTPNVSVKRSTSLQVPSIRRPYRRHSRPVQRKYATIETPSDEFDIDSSISDFTETERNPRSY</sequence>
<dbReference type="PRINTS" id="PR01463">
    <property type="entry name" value="EAGCHANLFMLY"/>
</dbReference>
<evidence type="ECO:0000256" key="7">
    <source>
        <dbReference type="ARBA" id="ARBA00023286"/>
    </source>
</evidence>
<dbReference type="Gene3D" id="2.60.120.10">
    <property type="entry name" value="Jelly Rolls"/>
    <property type="match status" value="1"/>
</dbReference>
<keyword evidence="3 10" id="KW-0812">Transmembrane</keyword>
<dbReference type="SUPFAM" id="SSF51206">
    <property type="entry name" value="cAMP-binding domain-like"/>
    <property type="match status" value="1"/>
</dbReference>
<dbReference type="Proteomes" id="UP000699462">
    <property type="component" value="Unassembled WGS sequence"/>
</dbReference>
<dbReference type="CDD" id="cd00038">
    <property type="entry name" value="CAP_ED"/>
    <property type="match status" value="1"/>
</dbReference>
<dbReference type="PROSITE" id="PS00889">
    <property type="entry name" value="CNMP_BINDING_2"/>
    <property type="match status" value="1"/>
</dbReference>
<dbReference type="InterPro" id="IPR018488">
    <property type="entry name" value="cNMP-bd_CS"/>
</dbReference>
<evidence type="ECO:0000256" key="10">
    <source>
        <dbReference type="SAM" id="Phobius"/>
    </source>
</evidence>
<gene>
    <name evidence="12" type="ORF">P879_00787</name>
</gene>
<keyword evidence="8" id="KW-0407">Ion channel</keyword>
<feature type="transmembrane region" description="Helical" evidence="10">
    <location>
        <begin position="250"/>
        <end position="268"/>
    </location>
</feature>
<dbReference type="GO" id="GO:0030553">
    <property type="term" value="F:cGMP binding"/>
    <property type="evidence" value="ECO:0007669"/>
    <property type="project" value="TreeGrafter"/>
</dbReference>
<evidence type="ECO:0000256" key="1">
    <source>
        <dbReference type="ARBA" id="ARBA00004141"/>
    </source>
</evidence>
<feature type="transmembrane region" description="Helical" evidence="10">
    <location>
        <begin position="340"/>
        <end position="361"/>
    </location>
</feature>
<keyword evidence="6 10" id="KW-0472">Membrane</keyword>
<feature type="region of interest" description="Disordered" evidence="9">
    <location>
        <begin position="793"/>
        <end position="833"/>
    </location>
</feature>
<evidence type="ECO:0000256" key="6">
    <source>
        <dbReference type="ARBA" id="ARBA00023136"/>
    </source>
</evidence>
<dbReference type="PANTHER" id="PTHR45638">
    <property type="entry name" value="CYCLIC NUCLEOTIDE-GATED CATION CHANNEL SUBUNIT A"/>
    <property type="match status" value="1"/>
</dbReference>
<dbReference type="Gene3D" id="1.10.287.70">
    <property type="match status" value="1"/>
</dbReference>
<evidence type="ECO:0000256" key="5">
    <source>
        <dbReference type="ARBA" id="ARBA00023065"/>
    </source>
</evidence>
<dbReference type="PANTHER" id="PTHR45638:SF4">
    <property type="entry name" value="CYCLIC NUCLEOTIDE-BINDING DOMAIN-CONTAINING PROTEIN"/>
    <property type="match status" value="1"/>
</dbReference>
<feature type="transmembrane region" description="Helical" evidence="10">
    <location>
        <begin position="144"/>
        <end position="170"/>
    </location>
</feature>
<dbReference type="EMBL" id="JTDF01002234">
    <property type="protein sequence ID" value="KAF8569054.1"/>
    <property type="molecule type" value="Genomic_DNA"/>
</dbReference>
<feature type="domain" description="Cyclic nucleotide-binding" evidence="11">
    <location>
        <begin position="444"/>
        <end position="565"/>
    </location>
</feature>